<evidence type="ECO:0000313" key="2">
    <source>
        <dbReference type="Proteomes" id="UP001153620"/>
    </source>
</evidence>
<protein>
    <submittedName>
        <fullName evidence="1">Uncharacterized protein</fullName>
    </submittedName>
</protein>
<keyword evidence="2" id="KW-1185">Reference proteome</keyword>
<accession>A0A9N9RQL4</accession>
<organism evidence="1 2">
    <name type="scientific">Chironomus riparius</name>
    <dbReference type="NCBI Taxonomy" id="315576"/>
    <lineage>
        <taxon>Eukaryota</taxon>
        <taxon>Metazoa</taxon>
        <taxon>Ecdysozoa</taxon>
        <taxon>Arthropoda</taxon>
        <taxon>Hexapoda</taxon>
        <taxon>Insecta</taxon>
        <taxon>Pterygota</taxon>
        <taxon>Neoptera</taxon>
        <taxon>Endopterygota</taxon>
        <taxon>Diptera</taxon>
        <taxon>Nematocera</taxon>
        <taxon>Chironomoidea</taxon>
        <taxon>Chironomidae</taxon>
        <taxon>Chironominae</taxon>
        <taxon>Chironomus</taxon>
    </lineage>
</organism>
<evidence type="ECO:0000313" key="1">
    <source>
        <dbReference type="EMBL" id="CAG9802998.1"/>
    </source>
</evidence>
<reference evidence="1" key="2">
    <citation type="submission" date="2022-10" db="EMBL/GenBank/DDBJ databases">
        <authorList>
            <consortium name="ENA_rothamsted_submissions"/>
            <consortium name="culmorum"/>
            <person name="King R."/>
        </authorList>
    </citation>
    <scope>NUCLEOTIDE SEQUENCE</scope>
</reference>
<gene>
    <name evidence="1" type="ORF">CHIRRI_LOCUS5900</name>
</gene>
<sequence length="801" mass="92401">MDRERDKKILNKCENLATYYINSIIEQVAPEINQDFPEYPEDVPQELLFVPPKQLNLARSIEKTKKPRIKKEKVLSPKIEFQDVNECKRSTSKRKCHYSGTYNIEKQLEILLDDESESDNNVLENVKHPISVSNDQCSKKDAEDVKNISVNISGIQKLSPEQAVVEINNYSDEFSQKLETFQKFIIKKQQEKPRIQTLSDTSSDEEETQEELGLSLKFPMCLIERCDSQVNLSKKSLDSPEKPQTSNGIIKNHQAPIPVFKKQENEKDCQGLKSLFEGSSFDEAMQKYAEKKSELLKFVPPKIIPAPEQDPAIKKPIKKKPIKANGMKNDENNPNKHLGGIFTINNGWDKKEIEAQDEQKKENLSNKLERHITPPNIVIDTNIEDVMAAHDEFMYNENFMDNLLVPQDSKTSLSTTSSHSLQIALRCDKLTENNSFKGRKINSSLNSTEEDSDNEEIIKPSKKIQRFLYSDDENTSDMETQPKNINSKGHNDNDVVSLFAEAGEFDDLVDEKDQFYAEVDPDDLKIKVQCVKRRIEPLDHQTEFEINTNEISQHMVDPETDKILKTTFGNVCPAFLESRCSMPACHRNHFLPDESEVYPLLIDARFDVLHKVFQVVLRFHRLFQTYISTLVQICIKNKDDMGLVELVKACDRLPRTIVCYKDIVRNLVELDYMKNHKAISFIITHHTDSEIARDTILSLILDSGPNITFFMDYVEEAHIKQPIRSDMFSRILHTCVSYQNPKLPNFCLNYLQACTANQMKNLNSEHLKAFLRMNKCISELNEHREAKALRITQKLLSEMNW</sequence>
<dbReference type="AlphaFoldDB" id="A0A9N9RQL4"/>
<proteinExistence type="predicted"/>
<dbReference type="EMBL" id="OU895878">
    <property type="protein sequence ID" value="CAG9802998.1"/>
    <property type="molecule type" value="Genomic_DNA"/>
</dbReference>
<dbReference type="OrthoDB" id="10621602at2759"/>
<name>A0A9N9RQL4_9DIPT</name>
<reference evidence="1" key="1">
    <citation type="submission" date="2022-01" db="EMBL/GenBank/DDBJ databases">
        <authorList>
            <person name="King R."/>
        </authorList>
    </citation>
    <scope>NUCLEOTIDE SEQUENCE</scope>
</reference>
<dbReference type="Proteomes" id="UP001153620">
    <property type="component" value="Chromosome 2"/>
</dbReference>